<dbReference type="Proteomes" id="UP000035929">
    <property type="component" value="Unassembled WGS sequence"/>
</dbReference>
<evidence type="ECO:0000313" key="2">
    <source>
        <dbReference type="EMBL" id="KMO34787.1"/>
    </source>
</evidence>
<dbReference type="OrthoDB" id="8001690at2"/>
<sequence length="71" mass="7783">MIATARFEWPLRPHRVEVSSLGYLAAAILLSDLRAGRAAVSPPSATVHRLTPRAARMHPASQPRMRRVAEG</sequence>
<evidence type="ECO:0000256" key="1">
    <source>
        <dbReference type="SAM" id="MobiDB-lite"/>
    </source>
</evidence>
<comment type="caution">
    <text evidence="2">The sequence shown here is derived from an EMBL/GenBank/DDBJ whole genome shotgun (WGS) entry which is preliminary data.</text>
</comment>
<feature type="region of interest" description="Disordered" evidence="1">
    <location>
        <begin position="52"/>
        <end position="71"/>
    </location>
</feature>
<proteinExistence type="predicted"/>
<organism evidence="2 3">
    <name type="scientific">Methylobacterium aquaticum</name>
    <dbReference type="NCBI Taxonomy" id="270351"/>
    <lineage>
        <taxon>Bacteria</taxon>
        <taxon>Pseudomonadati</taxon>
        <taxon>Pseudomonadota</taxon>
        <taxon>Alphaproteobacteria</taxon>
        <taxon>Hyphomicrobiales</taxon>
        <taxon>Methylobacteriaceae</taxon>
        <taxon>Methylobacterium</taxon>
    </lineage>
</organism>
<evidence type="ECO:0000313" key="3">
    <source>
        <dbReference type="Proteomes" id="UP000035929"/>
    </source>
</evidence>
<gene>
    <name evidence="2" type="ORF">VP06_13475</name>
</gene>
<dbReference type="RefSeq" id="WP_048464281.1">
    <property type="nucleotide sequence ID" value="NZ_LABX01000099.1"/>
</dbReference>
<dbReference type="EMBL" id="LABX01000099">
    <property type="protein sequence ID" value="KMO34787.1"/>
    <property type="molecule type" value="Genomic_DNA"/>
</dbReference>
<dbReference type="PATRIC" id="fig|270351.6.peg.7689"/>
<name>A0A0J6SMB6_9HYPH</name>
<protein>
    <submittedName>
        <fullName evidence="2">Uncharacterized protein</fullName>
    </submittedName>
</protein>
<dbReference type="AlphaFoldDB" id="A0A0J6SMB6"/>
<accession>A0A0J6SMB6</accession>
<reference evidence="2 3" key="1">
    <citation type="submission" date="2015-03" db="EMBL/GenBank/DDBJ databases">
        <title>Genome sequencing of Methylobacterium aquaticum DSM16371 type strain.</title>
        <authorList>
            <person name="Chaudhry V."/>
            <person name="Patil P.B."/>
        </authorList>
    </citation>
    <scope>NUCLEOTIDE SEQUENCE [LARGE SCALE GENOMIC DNA]</scope>
    <source>
        <strain evidence="2 3">DSM 16371</strain>
    </source>
</reference>